<dbReference type="AlphaFoldDB" id="A0A9P8NY11"/>
<sequence length="310" mass="34758">MAPSAVVIEVGARHVSFGIADDPRPLCVLDTASFSRDQQFSVPPNNYSDHENTALCTFSYLFHPNLLDYEPGTGSGSFEHALNVQLFDIFHHLFTTYKIDSVNANIVLVANSMLNNTYKTAVTFQLLEKLHAKSTLFLDDALMTLVAAGLRTGLVVDLGWHFVTISPVFDLRLLQNHAKWSKRAAKYLYFKTDPLSLESIDIDQLFTVDENCYDTDEKTPSQLLIELHRELPIDLRKPLFENIVFTGGLAENQTVVDKIVADLKSAKIHTETAFSLGSWQGASLYTATVLAKDGNWNTLDRIKRENYITP</sequence>
<accession>A0A9P8NY11</accession>
<gene>
    <name evidence="1" type="ORF">OGAPHI_006502</name>
</gene>
<dbReference type="SUPFAM" id="SSF53067">
    <property type="entry name" value="Actin-like ATPase domain"/>
    <property type="match status" value="2"/>
</dbReference>
<keyword evidence="2" id="KW-1185">Reference proteome</keyword>
<name>A0A9P8NY11_9ASCO</name>
<dbReference type="OrthoDB" id="337660at2759"/>
<dbReference type="Gene3D" id="3.30.420.40">
    <property type="match status" value="2"/>
</dbReference>
<proteinExistence type="predicted"/>
<dbReference type="InterPro" id="IPR004000">
    <property type="entry name" value="Actin"/>
</dbReference>
<dbReference type="GeneID" id="70238466"/>
<protein>
    <submittedName>
        <fullName evidence="1">Uncharacterized protein</fullName>
    </submittedName>
</protein>
<dbReference type="PANTHER" id="PTHR11937">
    <property type="entry name" value="ACTIN"/>
    <property type="match status" value="1"/>
</dbReference>
<dbReference type="Pfam" id="PF00022">
    <property type="entry name" value="Actin"/>
    <property type="match status" value="1"/>
</dbReference>
<reference evidence="1" key="1">
    <citation type="journal article" date="2021" name="Open Biol.">
        <title>Shared evolutionary footprints suggest mitochondrial oxidative damage underlies multiple complex I losses in fungi.</title>
        <authorList>
            <person name="Schikora-Tamarit M.A."/>
            <person name="Marcet-Houben M."/>
            <person name="Nosek J."/>
            <person name="Gabaldon T."/>
        </authorList>
    </citation>
    <scope>NUCLEOTIDE SEQUENCE</scope>
    <source>
        <strain evidence="1">CBS6075</strain>
    </source>
</reference>
<evidence type="ECO:0000313" key="1">
    <source>
        <dbReference type="EMBL" id="KAH3661652.1"/>
    </source>
</evidence>
<dbReference type="EMBL" id="JAEUBE010000439">
    <property type="protein sequence ID" value="KAH3661652.1"/>
    <property type="molecule type" value="Genomic_DNA"/>
</dbReference>
<dbReference type="RefSeq" id="XP_046058765.1">
    <property type="nucleotide sequence ID" value="XM_046207795.1"/>
</dbReference>
<dbReference type="InterPro" id="IPR043129">
    <property type="entry name" value="ATPase_NBD"/>
</dbReference>
<organism evidence="1 2">
    <name type="scientific">Ogataea philodendri</name>
    <dbReference type="NCBI Taxonomy" id="1378263"/>
    <lineage>
        <taxon>Eukaryota</taxon>
        <taxon>Fungi</taxon>
        <taxon>Dikarya</taxon>
        <taxon>Ascomycota</taxon>
        <taxon>Saccharomycotina</taxon>
        <taxon>Pichiomycetes</taxon>
        <taxon>Pichiales</taxon>
        <taxon>Pichiaceae</taxon>
        <taxon>Ogataea</taxon>
    </lineage>
</organism>
<comment type="caution">
    <text evidence="1">The sequence shown here is derived from an EMBL/GenBank/DDBJ whole genome shotgun (WGS) entry which is preliminary data.</text>
</comment>
<reference evidence="1" key="2">
    <citation type="submission" date="2021-01" db="EMBL/GenBank/DDBJ databases">
        <authorList>
            <person name="Schikora-Tamarit M.A."/>
        </authorList>
    </citation>
    <scope>NUCLEOTIDE SEQUENCE</scope>
    <source>
        <strain evidence="1">CBS6075</strain>
    </source>
</reference>
<dbReference type="Proteomes" id="UP000769157">
    <property type="component" value="Unassembled WGS sequence"/>
</dbReference>
<evidence type="ECO:0000313" key="2">
    <source>
        <dbReference type="Proteomes" id="UP000769157"/>
    </source>
</evidence>